<gene>
    <name evidence="1" type="ORF">ACFO3D_06990</name>
</gene>
<dbReference type="SUPFAM" id="SSF140500">
    <property type="entry name" value="BAS1536-like"/>
    <property type="match status" value="1"/>
</dbReference>
<dbReference type="InterPro" id="IPR037208">
    <property type="entry name" value="Spo0E-like_sf"/>
</dbReference>
<organism evidence="1 2">
    <name type="scientific">Virgibacillus kekensis</name>
    <dbReference type="NCBI Taxonomy" id="202261"/>
    <lineage>
        <taxon>Bacteria</taxon>
        <taxon>Bacillati</taxon>
        <taxon>Bacillota</taxon>
        <taxon>Bacilli</taxon>
        <taxon>Bacillales</taxon>
        <taxon>Bacillaceae</taxon>
        <taxon>Virgibacillus</taxon>
    </lineage>
</organism>
<dbReference type="Pfam" id="PF09388">
    <property type="entry name" value="SpoOE-like"/>
    <property type="match status" value="1"/>
</dbReference>
<proteinExistence type="predicted"/>
<name>A0ABV9DHP8_9BACI</name>
<dbReference type="EMBL" id="JBHSFU010000004">
    <property type="protein sequence ID" value="MFC4557952.1"/>
    <property type="molecule type" value="Genomic_DNA"/>
</dbReference>
<accession>A0ABV9DHP8</accession>
<evidence type="ECO:0000313" key="1">
    <source>
        <dbReference type="EMBL" id="MFC4557952.1"/>
    </source>
</evidence>
<keyword evidence="2" id="KW-1185">Reference proteome</keyword>
<dbReference type="PANTHER" id="PTHR41263:SF1">
    <property type="entry name" value="ASPARTYL-PHOSPHATE PHOSPHATASE YISI"/>
    <property type="match status" value="1"/>
</dbReference>
<protein>
    <submittedName>
        <fullName evidence="1">Aspartyl-phosphate phosphatase Spo0E family protein</fullName>
    </submittedName>
</protein>
<dbReference type="InterPro" id="IPR036638">
    <property type="entry name" value="HLH_DNA-bd_sf"/>
</dbReference>
<dbReference type="Proteomes" id="UP001595989">
    <property type="component" value="Unassembled WGS sequence"/>
</dbReference>
<dbReference type="PANTHER" id="PTHR41263">
    <property type="entry name" value="ASPARTYL-PHOSPHATE PHOSPHATASE YISI"/>
    <property type="match status" value="1"/>
</dbReference>
<dbReference type="RefSeq" id="WP_390294183.1">
    <property type="nucleotide sequence ID" value="NZ_JBHSFU010000004.1"/>
</dbReference>
<dbReference type="InterPro" id="IPR018540">
    <property type="entry name" value="Spo0E-like"/>
</dbReference>
<reference evidence="2" key="1">
    <citation type="journal article" date="2019" name="Int. J. Syst. Evol. Microbiol.">
        <title>The Global Catalogue of Microorganisms (GCM) 10K type strain sequencing project: providing services to taxonomists for standard genome sequencing and annotation.</title>
        <authorList>
            <consortium name="The Broad Institute Genomics Platform"/>
            <consortium name="The Broad Institute Genome Sequencing Center for Infectious Disease"/>
            <person name="Wu L."/>
            <person name="Ma J."/>
        </authorList>
    </citation>
    <scope>NUCLEOTIDE SEQUENCE [LARGE SCALE GENOMIC DNA]</scope>
    <source>
        <strain evidence="2">CGMCC 4.7426</strain>
    </source>
</reference>
<dbReference type="InterPro" id="IPR053028">
    <property type="entry name" value="Spo0E-like_phosphatase"/>
</dbReference>
<dbReference type="Gene3D" id="4.10.280.10">
    <property type="entry name" value="Helix-loop-helix DNA-binding domain"/>
    <property type="match status" value="1"/>
</dbReference>
<comment type="caution">
    <text evidence="1">The sequence shown here is derived from an EMBL/GenBank/DDBJ whole genome shotgun (WGS) entry which is preliminary data.</text>
</comment>
<sequence>MQDKNVLNLQEVIYMKRKKLVKTADKHGIASKDTLKCSQELDKLIVEYQKYLAN</sequence>
<evidence type="ECO:0000313" key="2">
    <source>
        <dbReference type="Proteomes" id="UP001595989"/>
    </source>
</evidence>